<comment type="caution">
    <text evidence="1">The sequence shown here is derived from an EMBL/GenBank/DDBJ whole genome shotgun (WGS) entry which is preliminary data.</text>
</comment>
<dbReference type="PANTHER" id="PTHR24559:SF444">
    <property type="entry name" value="REVERSE TRANSCRIPTASE DOMAIN-CONTAINING PROTEIN"/>
    <property type="match status" value="1"/>
</dbReference>
<evidence type="ECO:0000313" key="2">
    <source>
        <dbReference type="Proteomes" id="UP001054252"/>
    </source>
</evidence>
<evidence type="ECO:0000313" key="1">
    <source>
        <dbReference type="EMBL" id="GKV06337.1"/>
    </source>
</evidence>
<dbReference type="InterPro" id="IPR043502">
    <property type="entry name" value="DNA/RNA_pol_sf"/>
</dbReference>
<gene>
    <name evidence="1" type="ORF">SLEP1_g18238</name>
</gene>
<keyword evidence="2" id="KW-1185">Reference proteome</keyword>
<dbReference type="EMBL" id="BPVZ01000025">
    <property type="protein sequence ID" value="GKV06337.1"/>
    <property type="molecule type" value="Genomic_DNA"/>
</dbReference>
<proteinExistence type="predicted"/>
<dbReference type="Proteomes" id="UP001054252">
    <property type="component" value="Unassembled WGS sequence"/>
</dbReference>
<dbReference type="AlphaFoldDB" id="A0AAV5IWT9"/>
<name>A0AAV5IWT9_9ROSI</name>
<accession>A0AAV5IWT9</accession>
<protein>
    <submittedName>
        <fullName evidence="1">Uncharacterized protein</fullName>
    </submittedName>
</protein>
<dbReference type="Gene3D" id="3.10.10.10">
    <property type="entry name" value="HIV Type 1 Reverse Transcriptase, subunit A, domain 1"/>
    <property type="match status" value="1"/>
</dbReference>
<sequence>MSRFNDAVLKVSSFDQAVGITAVIQCLNHERFRDNLIKHPLVTYDEVNVRSGYINGDLNCSLPISYLYEVPHSHGNNNTTGVKIPDNQPENETQAAPIEDVEEVHINDKDLNRKTQIGTHLNPKERAELIAFLRVNKDVFVWTSTNMPGIPAFVSMHKLSTNPLKKPVAQKQHLFEGERLKVIKDEVEKLLQVCFIRRVDYCEWVSNPMFVKKDNGKWLMCIDYTNLNQACPKDYPKDYYPMPKRQI</sequence>
<dbReference type="SUPFAM" id="SSF56672">
    <property type="entry name" value="DNA/RNA polymerases"/>
    <property type="match status" value="1"/>
</dbReference>
<reference evidence="1 2" key="1">
    <citation type="journal article" date="2021" name="Commun. Biol.">
        <title>The genome of Shorea leprosula (Dipterocarpaceae) highlights the ecological relevance of drought in aseasonal tropical rainforests.</title>
        <authorList>
            <person name="Ng K.K.S."/>
            <person name="Kobayashi M.J."/>
            <person name="Fawcett J.A."/>
            <person name="Hatakeyama M."/>
            <person name="Paape T."/>
            <person name="Ng C.H."/>
            <person name="Ang C.C."/>
            <person name="Tnah L.H."/>
            <person name="Lee C.T."/>
            <person name="Nishiyama T."/>
            <person name="Sese J."/>
            <person name="O'Brien M.J."/>
            <person name="Copetti D."/>
            <person name="Mohd Noor M.I."/>
            <person name="Ong R.C."/>
            <person name="Putra M."/>
            <person name="Sireger I.Z."/>
            <person name="Indrioko S."/>
            <person name="Kosugi Y."/>
            <person name="Izuno A."/>
            <person name="Isagi Y."/>
            <person name="Lee S.L."/>
            <person name="Shimizu K.K."/>
        </authorList>
    </citation>
    <scope>NUCLEOTIDE SEQUENCE [LARGE SCALE GENOMIC DNA]</scope>
    <source>
        <strain evidence="1">214</strain>
    </source>
</reference>
<organism evidence="1 2">
    <name type="scientific">Rubroshorea leprosula</name>
    <dbReference type="NCBI Taxonomy" id="152421"/>
    <lineage>
        <taxon>Eukaryota</taxon>
        <taxon>Viridiplantae</taxon>
        <taxon>Streptophyta</taxon>
        <taxon>Embryophyta</taxon>
        <taxon>Tracheophyta</taxon>
        <taxon>Spermatophyta</taxon>
        <taxon>Magnoliopsida</taxon>
        <taxon>eudicotyledons</taxon>
        <taxon>Gunneridae</taxon>
        <taxon>Pentapetalae</taxon>
        <taxon>rosids</taxon>
        <taxon>malvids</taxon>
        <taxon>Malvales</taxon>
        <taxon>Dipterocarpaceae</taxon>
        <taxon>Rubroshorea</taxon>
    </lineage>
</organism>
<dbReference type="PANTHER" id="PTHR24559">
    <property type="entry name" value="TRANSPOSON TY3-I GAG-POL POLYPROTEIN"/>
    <property type="match status" value="1"/>
</dbReference>
<dbReference type="InterPro" id="IPR053134">
    <property type="entry name" value="RNA-dir_DNA_polymerase"/>
</dbReference>